<dbReference type="InterPro" id="IPR013098">
    <property type="entry name" value="Ig_I-set"/>
</dbReference>
<keyword evidence="8" id="KW-1185">Reference proteome</keyword>
<evidence type="ECO:0000256" key="4">
    <source>
        <dbReference type="SAM" id="Phobius"/>
    </source>
</evidence>
<dbReference type="Pfam" id="PF07679">
    <property type="entry name" value="I-set"/>
    <property type="match status" value="2"/>
</dbReference>
<feature type="region of interest" description="Disordered" evidence="3">
    <location>
        <begin position="546"/>
        <end position="602"/>
    </location>
</feature>
<keyword evidence="4" id="KW-0472">Membrane</keyword>
<feature type="compositionally biased region" description="Low complexity" evidence="3">
    <location>
        <begin position="573"/>
        <end position="584"/>
    </location>
</feature>
<feature type="region of interest" description="Disordered" evidence="3">
    <location>
        <begin position="414"/>
        <end position="509"/>
    </location>
</feature>
<dbReference type="EMBL" id="OV121132">
    <property type="protein sequence ID" value="CAH0547510.1"/>
    <property type="molecule type" value="Genomic_DNA"/>
</dbReference>
<evidence type="ECO:0000313" key="8">
    <source>
        <dbReference type="Proteomes" id="UP001154078"/>
    </source>
</evidence>
<dbReference type="Proteomes" id="UP001154078">
    <property type="component" value="Chromosome 1"/>
</dbReference>
<feature type="domain" description="Ig-like" evidence="5">
    <location>
        <begin position="225"/>
        <end position="319"/>
    </location>
</feature>
<dbReference type="InterPro" id="IPR036179">
    <property type="entry name" value="Ig-like_dom_sf"/>
</dbReference>
<evidence type="ECO:0000256" key="3">
    <source>
        <dbReference type="SAM" id="MobiDB-lite"/>
    </source>
</evidence>
<feature type="domain" description="Fibronectin type-III" evidence="6">
    <location>
        <begin position="324"/>
        <end position="417"/>
    </location>
</feature>
<accession>A0A9P0AS51</accession>
<evidence type="ECO:0000256" key="2">
    <source>
        <dbReference type="ARBA" id="ARBA00023319"/>
    </source>
</evidence>
<dbReference type="FunFam" id="2.60.40.10:FF:000056">
    <property type="entry name" value="twitchin isoform X4"/>
    <property type="match status" value="1"/>
</dbReference>
<feature type="region of interest" description="Disordered" evidence="3">
    <location>
        <begin position="1"/>
        <end position="42"/>
    </location>
</feature>
<dbReference type="SMART" id="SM00408">
    <property type="entry name" value="IGc2"/>
    <property type="match status" value="2"/>
</dbReference>
<evidence type="ECO:0000313" key="7">
    <source>
        <dbReference type="EMBL" id="CAH0547510.1"/>
    </source>
</evidence>
<dbReference type="FunFam" id="2.60.40.10:FF:000031">
    <property type="entry name" value="Myosin-binding protein C, slow type"/>
    <property type="match status" value="1"/>
</dbReference>
<keyword evidence="2" id="KW-0393">Immunoglobulin domain</keyword>
<keyword evidence="4" id="KW-1133">Transmembrane helix</keyword>
<proteinExistence type="predicted"/>
<dbReference type="FunFam" id="2.60.40.10:FF:001806">
    <property type="entry name" value="Blast:Twitchin"/>
    <property type="match status" value="1"/>
</dbReference>
<feature type="transmembrane region" description="Helical" evidence="4">
    <location>
        <begin position="1264"/>
        <end position="1291"/>
    </location>
</feature>
<feature type="region of interest" description="Disordered" evidence="3">
    <location>
        <begin position="813"/>
        <end position="868"/>
    </location>
</feature>
<gene>
    <name evidence="7" type="ORF">MELIAE_LOCUS1493</name>
</gene>
<evidence type="ECO:0000256" key="1">
    <source>
        <dbReference type="ARBA" id="ARBA00022737"/>
    </source>
</evidence>
<dbReference type="FunFam" id="2.60.40.10:FF:000612">
    <property type="entry name" value="palladin isoform X1"/>
    <property type="match status" value="1"/>
</dbReference>
<dbReference type="InterPro" id="IPR036116">
    <property type="entry name" value="FN3_sf"/>
</dbReference>
<feature type="compositionally biased region" description="Acidic residues" evidence="3">
    <location>
        <begin position="817"/>
        <end position="829"/>
    </location>
</feature>
<dbReference type="OrthoDB" id="6107607at2759"/>
<feature type="compositionally biased region" description="Low complexity" evidence="3">
    <location>
        <begin position="553"/>
        <end position="564"/>
    </location>
</feature>
<dbReference type="InterPro" id="IPR007110">
    <property type="entry name" value="Ig-like_dom"/>
</dbReference>
<feature type="compositionally biased region" description="Basic and acidic residues" evidence="3">
    <location>
        <begin position="830"/>
        <end position="842"/>
    </location>
</feature>
<dbReference type="InterPro" id="IPR003598">
    <property type="entry name" value="Ig_sub2"/>
</dbReference>
<keyword evidence="1" id="KW-0677">Repeat</keyword>
<dbReference type="PRINTS" id="PR00014">
    <property type="entry name" value="FNTYPEIII"/>
</dbReference>
<dbReference type="CDD" id="cd00063">
    <property type="entry name" value="FN3"/>
    <property type="match status" value="2"/>
</dbReference>
<dbReference type="PANTHER" id="PTHR13817">
    <property type="entry name" value="TITIN"/>
    <property type="match status" value="1"/>
</dbReference>
<feature type="region of interest" description="Disordered" evidence="3">
    <location>
        <begin position="1103"/>
        <end position="1213"/>
    </location>
</feature>
<dbReference type="SUPFAM" id="SSF49265">
    <property type="entry name" value="Fibronectin type III"/>
    <property type="match status" value="1"/>
</dbReference>
<feature type="compositionally biased region" description="Basic residues" evidence="3">
    <location>
        <begin position="1176"/>
        <end position="1192"/>
    </location>
</feature>
<dbReference type="PROSITE" id="PS50853">
    <property type="entry name" value="FN3"/>
    <property type="match status" value="2"/>
</dbReference>
<feature type="domain" description="Ig-like" evidence="5">
    <location>
        <begin position="133"/>
        <end position="221"/>
    </location>
</feature>
<dbReference type="Pfam" id="PF00041">
    <property type="entry name" value="fn3"/>
    <property type="match status" value="2"/>
</dbReference>
<reference evidence="7" key="1">
    <citation type="submission" date="2021-12" db="EMBL/GenBank/DDBJ databases">
        <authorList>
            <person name="King R."/>
        </authorList>
    </citation>
    <scope>NUCLEOTIDE SEQUENCE</scope>
</reference>
<dbReference type="PANTHER" id="PTHR13817:SF167">
    <property type="entry name" value="MYOMESIN AND MYOSIN BINDING PROTEIN"/>
    <property type="match status" value="1"/>
</dbReference>
<feature type="compositionally biased region" description="Low complexity" evidence="3">
    <location>
        <begin position="1193"/>
        <end position="1211"/>
    </location>
</feature>
<feature type="compositionally biased region" description="Basic residues" evidence="3">
    <location>
        <begin position="1112"/>
        <end position="1126"/>
    </location>
</feature>
<feature type="compositionally biased region" description="Polar residues" evidence="3">
    <location>
        <begin position="1148"/>
        <end position="1158"/>
    </location>
</feature>
<feature type="compositionally biased region" description="Basic residues" evidence="3">
    <location>
        <begin position="1"/>
        <end position="19"/>
    </location>
</feature>
<evidence type="ECO:0000259" key="5">
    <source>
        <dbReference type="PROSITE" id="PS50835"/>
    </source>
</evidence>
<dbReference type="InterPro" id="IPR013783">
    <property type="entry name" value="Ig-like_fold"/>
</dbReference>
<protein>
    <submittedName>
        <fullName evidence="7">Uncharacterized protein</fullName>
    </submittedName>
</protein>
<dbReference type="GO" id="GO:0031430">
    <property type="term" value="C:M band"/>
    <property type="evidence" value="ECO:0007669"/>
    <property type="project" value="TreeGrafter"/>
</dbReference>
<feature type="region of interest" description="Disordered" evidence="3">
    <location>
        <begin position="909"/>
        <end position="929"/>
    </location>
</feature>
<feature type="domain" description="Fibronectin type-III" evidence="6">
    <location>
        <begin position="28"/>
        <end position="127"/>
    </location>
</feature>
<name>A0A9P0AS51_BRAAE</name>
<dbReference type="SMART" id="SM00409">
    <property type="entry name" value="IG"/>
    <property type="match status" value="2"/>
</dbReference>
<dbReference type="GO" id="GO:0045214">
    <property type="term" value="P:sarcomere organization"/>
    <property type="evidence" value="ECO:0007669"/>
    <property type="project" value="TreeGrafter"/>
</dbReference>
<keyword evidence="4" id="KW-0812">Transmembrane</keyword>
<dbReference type="PROSITE" id="PS50835">
    <property type="entry name" value="IG_LIKE"/>
    <property type="match status" value="2"/>
</dbReference>
<evidence type="ECO:0000259" key="6">
    <source>
        <dbReference type="PROSITE" id="PS50853"/>
    </source>
</evidence>
<dbReference type="InterPro" id="IPR050964">
    <property type="entry name" value="Striated_Muscle_Regulatory"/>
</dbReference>
<organism evidence="7 8">
    <name type="scientific">Brassicogethes aeneus</name>
    <name type="common">Rape pollen beetle</name>
    <name type="synonym">Meligethes aeneus</name>
    <dbReference type="NCBI Taxonomy" id="1431903"/>
    <lineage>
        <taxon>Eukaryota</taxon>
        <taxon>Metazoa</taxon>
        <taxon>Ecdysozoa</taxon>
        <taxon>Arthropoda</taxon>
        <taxon>Hexapoda</taxon>
        <taxon>Insecta</taxon>
        <taxon>Pterygota</taxon>
        <taxon>Neoptera</taxon>
        <taxon>Endopterygota</taxon>
        <taxon>Coleoptera</taxon>
        <taxon>Polyphaga</taxon>
        <taxon>Cucujiformia</taxon>
        <taxon>Nitidulidae</taxon>
        <taxon>Meligethinae</taxon>
        <taxon>Brassicogethes</taxon>
    </lineage>
</organism>
<sequence length="1321" mass="150856">MGNTHVKPHPRPRNKKQVHWKSADRPSAPGKPQLITENEATPDLITIRWSKPTKDGGSPISGYLVEHRRTGSPHWVRATPLMVPFPELTVSGLEPGWRYQFRVSAENAVGLSDPGELSEPITVTLQRSAITAPRFTQELQNATALENEKVEFTVHFLGQPAPKVCWFKDGFEIFSSRRIRILTEHDKSILTIHQSALGDEGEIKCTATNRAGHVSTKAKLSLEAPPAIRLPRQYEEGLLFEIGEMIRLKVQVAGRPTPLVFWCHDGETIQTNDRYELEYDDKCSILKINEARRTDRGEYQIKAVNKLGEDHASFLVTVTDKPSPPGKARVVMTLGRSVTLSWSLPNDDGGCKIGNYIVEYYRVGWNVWLKAATSRQLTTMLGDLIEGSEYKFRIKAESPYGISDPSEETDVVFIPDPKRGITQPIQSRGRSQPRDILDDISAPVAAKRKNKPRSQSSSRAEERQDEYGLQNSISNAGIPRRPDRLKIKSPPKTPDSSPMPTRKAMDTSINRAMFDRSSMARELAYGSPEIKVKKELNAPDYILNYSSSEKSKSPSPVQSNQSVSEPNPERSRSVSFSSQKSRSPSPAPPRTKSPRENHENFTGSSEFMLVLYPDENEKGAGIASEFSFDFDENSIPPPMSLSAPELSKEPPEMLFNLRNSASSTELLHERALMRFYQAAEAEEAELERKRMASENKRNSVDIPKIQINNKDNQKVVGLEKKHSLRRKSAGITHEQALMVQRRHSLRSPSELKEVLPPNNLQKYSPEDKRELMMLRQRSESEEKEEEEFERIRKKMQDKVKFEKKVVRVADMEKWSDDYEESTDEEEDKEIDSSDESKSRETVYHLYDFSDSEEEPYHPPGRANANDNEPFEILTKRKNLPDPNFVPKPILKKKDHEDNIQYDLIQPEIKKKKKRSHSPMPPDAVQRERSQSLVEQLLDPLTDKMFRNKKNGEKKEAKARQRSLSLILKNNEKLQSLEKINEEEKVLPTHNIKAATAFSTIAAAGIIIPQKLLEKKQDNEEAKVVIDHYGDIIRTASLKKKVNQPTKIHYETETLYTATECIEPSIESQLQTVEVVDIIIPKAVNTFEPEKKLFSRRDITNEKVDSNIAKEQGKRKVSASPMKKSKRTPSQSPGRRSSLTTRRSKSKSPVRNENWSTLRSPPEKPKRKTSPSPMRKDIKKKSSSPHLNRRKISRSPSPSPSRSRTNSYSRPRPLLKEIMTQTSVGLESFSDEFRSATPLKYLKQEELIARAEIKVKSVMDYITDLSMFMVACWLYLFKNELFAIPVLVVMIYRQLTDEIKRRMPKRWLPIWMSKIFARKKLD</sequence>
<dbReference type="Gene3D" id="2.60.40.10">
    <property type="entry name" value="Immunoglobulins"/>
    <property type="match status" value="4"/>
</dbReference>
<dbReference type="InterPro" id="IPR003961">
    <property type="entry name" value="FN3_dom"/>
</dbReference>
<dbReference type="SMART" id="SM00060">
    <property type="entry name" value="FN3"/>
    <property type="match status" value="2"/>
</dbReference>
<dbReference type="InterPro" id="IPR003599">
    <property type="entry name" value="Ig_sub"/>
</dbReference>
<dbReference type="SUPFAM" id="SSF48726">
    <property type="entry name" value="Immunoglobulin"/>
    <property type="match status" value="2"/>
</dbReference>